<reference evidence="2" key="1">
    <citation type="submission" date="2020-02" db="EMBL/GenBank/DDBJ databases">
        <authorList>
            <person name="Meier V. D."/>
        </authorList>
    </citation>
    <scope>NUCLEOTIDE SEQUENCE</scope>
    <source>
        <strain evidence="2">AVDCRST_MAG57</strain>
    </source>
</reference>
<dbReference type="AlphaFoldDB" id="A0A6J4H9K6"/>
<feature type="non-terminal residue" evidence="2">
    <location>
        <position position="1"/>
    </location>
</feature>
<evidence type="ECO:0000256" key="1">
    <source>
        <dbReference type="SAM" id="MobiDB-lite"/>
    </source>
</evidence>
<organism evidence="2">
    <name type="scientific">uncultured Blastococcus sp</name>
    <dbReference type="NCBI Taxonomy" id="217144"/>
    <lineage>
        <taxon>Bacteria</taxon>
        <taxon>Bacillati</taxon>
        <taxon>Actinomycetota</taxon>
        <taxon>Actinomycetes</taxon>
        <taxon>Geodermatophilales</taxon>
        <taxon>Geodermatophilaceae</taxon>
        <taxon>Blastococcus</taxon>
        <taxon>environmental samples</taxon>
    </lineage>
</organism>
<proteinExistence type="predicted"/>
<name>A0A6J4H9K6_9ACTN</name>
<evidence type="ECO:0000313" key="2">
    <source>
        <dbReference type="EMBL" id="CAA9217056.1"/>
    </source>
</evidence>
<sequence length="48" mass="5052">GAHGAPPLEGGRAPAQRPGSGPSGRRERQHQPGLPWTARAARHPPRTL</sequence>
<gene>
    <name evidence="2" type="ORF">AVDCRST_MAG57-380</name>
</gene>
<accession>A0A6J4H9K6</accession>
<feature type="non-terminal residue" evidence="2">
    <location>
        <position position="48"/>
    </location>
</feature>
<feature type="region of interest" description="Disordered" evidence="1">
    <location>
        <begin position="1"/>
        <end position="48"/>
    </location>
</feature>
<protein>
    <submittedName>
        <fullName evidence="2">Uncharacterized protein</fullName>
    </submittedName>
</protein>
<dbReference type="EMBL" id="CADCTI010000035">
    <property type="protein sequence ID" value="CAA9217056.1"/>
    <property type="molecule type" value="Genomic_DNA"/>
</dbReference>